<feature type="repeat" description="WD" evidence="3">
    <location>
        <begin position="598"/>
        <end position="640"/>
    </location>
</feature>
<keyword evidence="4" id="KW-0802">TPR repeat</keyword>
<evidence type="ECO:0000256" key="2">
    <source>
        <dbReference type="ARBA" id="ARBA00022737"/>
    </source>
</evidence>
<dbReference type="SUPFAM" id="SSF56112">
    <property type="entry name" value="Protein kinase-like (PK-like)"/>
    <property type="match status" value="1"/>
</dbReference>
<keyword evidence="1 3" id="KW-0853">WD repeat</keyword>
<dbReference type="InterPro" id="IPR011990">
    <property type="entry name" value="TPR-like_helical_dom_sf"/>
</dbReference>
<feature type="repeat" description="WD" evidence="3">
    <location>
        <begin position="689"/>
        <end position="723"/>
    </location>
</feature>
<dbReference type="PROSITE" id="PS00108">
    <property type="entry name" value="PROTEIN_KINASE_ST"/>
    <property type="match status" value="1"/>
</dbReference>
<feature type="repeat" description="WD" evidence="3">
    <location>
        <begin position="846"/>
        <end position="887"/>
    </location>
</feature>
<dbReference type="InterPro" id="IPR036322">
    <property type="entry name" value="WD40_repeat_dom_sf"/>
</dbReference>
<evidence type="ECO:0000256" key="4">
    <source>
        <dbReference type="PROSITE-ProRule" id="PRU00339"/>
    </source>
</evidence>
<dbReference type="PROSITE" id="PS50294">
    <property type="entry name" value="WD_REPEATS_REGION"/>
    <property type="match status" value="8"/>
</dbReference>
<dbReference type="Gene3D" id="1.25.40.10">
    <property type="entry name" value="Tetratricopeptide repeat domain"/>
    <property type="match status" value="1"/>
</dbReference>
<dbReference type="SMART" id="SM00220">
    <property type="entry name" value="S_TKc"/>
    <property type="match status" value="1"/>
</dbReference>
<organism evidence="6 7">
    <name type="scientific">Streptosporangium roseum (strain ATCC 12428 / DSM 43021 / JCM 3005 / KCTC 9067 / NCIMB 10171 / NRRL 2505 / NI 9100)</name>
    <dbReference type="NCBI Taxonomy" id="479432"/>
    <lineage>
        <taxon>Bacteria</taxon>
        <taxon>Bacillati</taxon>
        <taxon>Actinomycetota</taxon>
        <taxon>Actinomycetes</taxon>
        <taxon>Streptosporangiales</taxon>
        <taxon>Streptosporangiaceae</taxon>
        <taxon>Streptosporangium</taxon>
    </lineage>
</organism>
<dbReference type="InterPro" id="IPR011009">
    <property type="entry name" value="Kinase-like_dom_sf"/>
</dbReference>
<dbReference type="PROSITE" id="PS00678">
    <property type="entry name" value="WD_REPEATS_1"/>
    <property type="match status" value="7"/>
</dbReference>
<feature type="domain" description="Protein kinase" evidence="5">
    <location>
        <begin position="21"/>
        <end position="301"/>
    </location>
</feature>
<name>D2BF30_STRRD</name>
<dbReference type="InterPro" id="IPR019734">
    <property type="entry name" value="TPR_rpt"/>
</dbReference>
<dbReference type="InterPro" id="IPR019775">
    <property type="entry name" value="WD40_repeat_CS"/>
</dbReference>
<dbReference type="PROSITE" id="PS50011">
    <property type="entry name" value="PROTEIN_KINASE_DOM"/>
    <property type="match status" value="1"/>
</dbReference>
<dbReference type="Gene3D" id="2.130.10.10">
    <property type="entry name" value="YVTN repeat-like/Quinoprotein amine dehydrogenase"/>
    <property type="match status" value="5"/>
</dbReference>
<dbReference type="Gene3D" id="1.10.510.10">
    <property type="entry name" value="Transferase(Phosphotransferase) domain 1"/>
    <property type="match status" value="1"/>
</dbReference>
<dbReference type="PANTHER" id="PTHR22847:SF637">
    <property type="entry name" value="WD REPEAT DOMAIN 5B"/>
    <property type="match status" value="1"/>
</dbReference>
<dbReference type="Pfam" id="PF13432">
    <property type="entry name" value="TPR_16"/>
    <property type="match status" value="1"/>
</dbReference>
<dbReference type="GO" id="GO:0005524">
    <property type="term" value="F:ATP binding"/>
    <property type="evidence" value="ECO:0007669"/>
    <property type="project" value="InterPro"/>
</dbReference>
<dbReference type="PRINTS" id="PR00320">
    <property type="entry name" value="GPROTEINBRPT"/>
</dbReference>
<feature type="repeat" description="WD" evidence="3">
    <location>
        <begin position="473"/>
        <end position="503"/>
    </location>
</feature>
<dbReference type="PROSITE" id="PS50005">
    <property type="entry name" value="TPR"/>
    <property type="match status" value="1"/>
</dbReference>
<evidence type="ECO:0000259" key="5">
    <source>
        <dbReference type="PROSITE" id="PS50011"/>
    </source>
</evidence>
<dbReference type="eggNOG" id="COG2319">
    <property type="taxonomic scope" value="Bacteria"/>
</dbReference>
<feature type="repeat" description="TPR" evidence="4">
    <location>
        <begin position="318"/>
        <end position="351"/>
    </location>
</feature>
<feature type="repeat" description="WD" evidence="3">
    <location>
        <begin position="509"/>
        <end position="550"/>
    </location>
</feature>
<evidence type="ECO:0000313" key="7">
    <source>
        <dbReference type="Proteomes" id="UP000002029"/>
    </source>
</evidence>
<dbReference type="Gene3D" id="3.30.200.20">
    <property type="entry name" value="Phosphorylase Kinase, domain 1"/>
    <property type="match status" value="1"/>
</dbReference>
<dbReference type="AlphaFoldDB" id="D2BF30"/>
<dbReference type="InterPro" id="IPR000719">
    <property type="entry name" value="Prot_kinase_dom"/>
</dbReference>
<dbReference type="SUPFAM" id="SSF50978">
    <property type="entry name" value="WD40 repeat-like"/>
    <property type="match status" value="1"/>
</dbReference>
<dbReference type="InterPro" id="IPR015943">
    <property type="entry name" value="WD40/YVTN_repeat-like_dom_sf"/>
</dbReference>
<feature type="repeat" description="WD" evidence="3">
    <location>
        <begin position="1012"/>
        <end position="1052"/>
    </location>
</feature>
<evidence type="ECO:0000313" key="6">
    <source>
        <dbReference type="EMBL" id="ACZ86391.1"/>
    </source>
</evidence>
<dbReference type="InterPro" id="IPR008271">
    <property type="entry name" value="Ser/Thr_kinase_AS"/>
</dbReference>
<feature type="repeat" description="WD" evidence="3">
    <location>
        <begin position="724"/>
        <end position="757"/>
    </location>
</feature>
<dbReference type="CDD" id="cd14014">
    <property type="entry name" value="STKc_PknB_like"/>
    <property type="match status" value="1"/>
</dbReference>
<dbReference type="InterPro" id="IPR020472">
    <property type="entry name" value="WD40_PAC1"/>
</dbReference>
<dbReference type="InterPro" id="IPR001680">
    <property type="entry name" value="WD40_rpt"/>
</dbReference>
<dbReference type="EMBL" id="CP001814">
    <property type="protein sequence ID" value="ACZ86391.1"/>
    <property type="molecule type" value="Genomic_DNA"/>
</dbReference>
<dbReference type="SMART" id="SM00320">
    <property type="entry name" value="WD40"/>
    <property type="match status" value="14"/>
</dbReference>
<dbReference type="PROSITE" id="PS50082">
    <property type="entry name" value="WD_REPEATS_2"/>
    <property type="match status" value="12"/>
</dbReference>
<protein>
    <submittedName>
        <fullName evidence="6">WD40 repeat-domain-containing protein-like protein</fullName>
    </submittedName>
</protein>
<keyword evidence="2" id="KW-0677">Repeat</keyword>
<evidence type="ECO:0000256" key="3">
    <source>
        <dbReference type="PROSITE-ProRule" id="PRU00221"/>
    </source>
</evidence>
<keyword evidence="7" id="KW-1185">Reference proteome</keyword>
<dbReference type="SUPFAM" id="SSF50998">
    <property type="entry name" value="Quinoprotein alcohol dehydrogenase-like"/>
    <property type="match status" value="1"/>
</dbReference>
<dbReference type="CDD" id="cd00200">
    <property type="entry name" value="WD40"/>
    <property type="match status" value="2"/>
</dbReference>
<dbReference type="PANTHER" id="PTHR22847">
    <property type="entry name" value="WD40 REPEAT PROTEIN"/>
    <property type="match status" value="1"/>
</dbReference>
<sequence length="1205" mass="131544">MREPAEVPPLWRVGDVIDGRYEVARVHEHGGMGLVYRVRHLLWGTDLAVKCPRPELFRGAADRERFVTEAEVWVSLGLHPNVCACHYVRTLGGIPRVFAEYVAGGSLRDWIDDRRLYEGTEREALTRITDVAIQTAWGLEHAHSRGLVHQDMKPANVLLDEEGTAKVTDFGLARARAVAMTMPAREGTPGVSVLVPAGGMTRAYASPEQTSGESLGRRTDIYSFAVSVLEMFTGGITWMAGPIAGEALAAYRADGPGEAGLPAMPGELADLLERCLRLDPADRPGSMAEVATGLAEVHQWISGGPYPRATPVAADLRADELNNRGVSLLDLDRTTEAREAFAAALAADPQHLEATYNTGLHRWRHGEVTDEELITGLEAIRTDAGDPWQARHLLAQVHLERGDLTAARALLGELGDEATGEPEVQAALRTVQSGQLTDARCAEARAIPWALFWNDELTEPDGPYKSGPYILTSLTPDGRLLLTGGRDGMVKLWDLRSGECLQALEAHFENGHRKEVCSVALTPDGRFAASTGKDQTLRLWDLGTGRCLRGFALRPPPQFEYATHPVALNADASIVLVSNADGPIQIWDVHSGQIRRTLAGHVGGVRSIELTADCDFLLSTGKSNGEVRFWDLSSGRYRPIRADDASPVKASCLDPAGRLAVIGAMDGTISLWDLRTGRCLRTMNAPDWVETVSLSADARSVLSGSQDKAVRIWDIASGRCLRTFRGHRSAVRAVRLSADGRSAISAGQDNAVRRWDLPLDWTAAPQLSKPRRHAELSRLGGEVEALVSEAVREIAASRYPRALDVLTRARAIPGHERSPQVLTAWRALGRHTVRTGLRAAWPTTTFSGHRIYVDSVVLSADGTIAVSSGGDGTIRIWDVAGGACERVLEGHSSMVNDISLSADTQRVLSAGHDGRLRLWHAGTGECLRVLFASTHGATSARFYDGGRQALAAVNNRLQFWDLADGRLLRTVEDCGLAHSIWVSPDERVAVTTGRSRKILLWDLGRRRRLRTLEGHDDQVSSVSMSADGRSVVSCGRGYIRLWDVVSGECVRVLEHPGHPLKARLSTDGRFALSADSDSSLRVWDVHSGQMLRALEGHQRRIGDIAFAPDGSFALSAGADGTVQRWDFDWELSTREPADWADGATPHLELFLARHRTGRKAGDADELMERLRDAGFGWLRPEGVRARLERRGAGRLGTVLSRMWRR</sequence>
<feature type="repeat" description="WD" evidence="3">
    <location>
        <begin position="566"/>
        <end position="597"/>
    </location>
</feature>
<feature type="repeat" description="WD" evidence="3">
    <location>
        <begin position="1052"/>
        <end position="1093"/>
    </location>
</feature>
<dbReference type="STRING" id="479432.Sros_3455"/>
<dbReference type="KEGG" id="sro:Sros_3455"/>
<feature type="repeat" description="WD" evidence="3">
    <location>
        <begin position="1094"/>
        <end position="1128"/>
    </location>
</feature>
<reference evidence="6 7" key="1">
    <citation type="journal article" date="2010" name="Stand. Genomic Sci.">
        <title>Complete genome sequence of Streptosporangium roseum type strain (NI 9100).</title>
        <authorList>
            <person name="Nolan M."/>
            <person name="Sikorski J."/>
            <person name="Jando M."/>
            <person name="Lucas S."/>
            <person name="Lapidus A."/>
            <person name="Glavina Del Rio T."/>
            <person name="Chen F."/>
            <person name="Tice H."/>
            <person name="Pitluck S."/>
            <person name="Cheng J.F."/>
            <person name="Chertkov O."/>
            <person name="Sims D."/>
            <person name="Meincke L."/>
            <person name="Brettin T."/>
            <person name="Han C."/>
            <person name="Detter J.C."/>
            <person name="Bruce D."/>
            <person name="Goodwin L."/>
            <person name="Land M."/>
            <person name="Hauser L."/>
            <person name="Chang Y.J."/>
            <person name="Jeffries C.D."/>
            <person name="Ivanova N."/>
            <person name="Mavromatis K."/>
            <person name="Mikhailova N."/>
            <person name="Chen A."/>
            <person name="Palaniappan K."/>
            <person name="Chain P."/>
            <person name="Rohde M."/>
            <person name="Goker M."/>
            <person name="Bristow J."/>
            <person name="Eisen J.A."/>
            <person name="Markowitz V."/>
            <person name="Hugenholtz P."/>
            <person name="Kyrpides N.C."/>
            <person name="Klenk H.P."/>
        </authorList>
    </citation>
    <scope>NUCLEOTIDE SEQUENCE [LARGE SCALE GENOMIC DNA]</scope>
    <source>
        <strain evidence="7">ATCC 12428 / DSM 43021 / JCM 3005 / NI 9100</strain>
    </source>
</reference>
<evidence type="ECO:0000256" key="1">
    <source>
        <dbReference type="ARBA" id="ARBA00022574"/>
    </source>
</evidence>
<proteinExistence type="predicted"/>
<feature type="repeat" description="WD" evidence="3">
    <location>
        <begin position="888"/>
        <end position="929"/>
    </location>
</feature>
<dbReference type="Pfam" id="PF00069">
    <property type="entry name" value="Pkinase"/>
    <property type="match status" value="1"/>
</dbReference>
<dbReference type="InterPro" id="IPR011047">
    <property type="entry name" value="Quinoprotein_ADH-like_sf"/>
</dbReference>
<dbReference type="eggNOG" id="COG0515">
    <property type="taxonomic scope" value="Bacteria"/>
</dbReference>
<dbReference type="GO" id="GO:0004672">
    <property type="term" value="F:protein kinase activity"/>
    <property type="evidence" value="ECO:0007669"/>
    <property type="project" value="InterPro"/>
</dbReference>
<gene>
    <name evidence="6" type="ordered locus">Sros_3455</name>
</gene>
<dbReference type="Pfam" id="PF00400">
    <property type="entry name" value="WD40"/>
    <property type="match status" value="11"/>
</dbReference>
<accession>D2BF30</accession>
<dbReference type="SUPFAM" id="SSF48452">
    <property type="entry name" value="TPR-like"/>
    <property type="match status" value="1"/>
</dbReference>
<feature type="repeat" description="WD" evidence="3">
    <location>
        <begin position="641"/>
        <end position="682"/>
    </location>
</feature>
<dbReference type="HOGENOM" id="CLU_005857_0_0_11"/>
<dbReference type="Proteomes" id="UP000002029">
    <property type="component" value="Chromosome"/>
</dbReference>